<sequence length="480" mass="53099">MKTLGHRGVATGICILLTGCAGLSERTTPAPSGEAAAQEARATQAPVQPRFQHPAAEAEVELLKSDAARAISAQPATEVEIEDDLWARVRRGMNMPDARDEPRVLRYIEWHQEHDHYLEQVTARATPYLHYILEEIEARGLPTELLLLPIVESAYIPRAQSPSQAAGIWQFIPSTGRHFGLHSNWWYDGRRDVHASTQAALDYLTQLHERFDNDWLLALAAYNAGQGTVSRAIARNERQGKPADYWHLDLPRETQHYVPRLLALQAIVRDPQGYQVGLAPVPDEPRIQVVDTQGQIELAVAADLAGVDLETLQTLNPGFNRWATAPGGPHHLLLPADRVADFHDGLSRLDDSARVTWQRHRIRPGENLGRIAARYNVTVGTLKEVNSLQGTLIRAGDHLLIPSPATPDAHPQATASATRGNEPTRQVEYTVQPGDTLWHVARHHGVTVRDLARWNELSTADILRPGQTLIIRTGGDTVSA</sequence>
<dbReference type="PANTHER" id="PTHR33734">
    <property type="entry name" value="LYSM DOMAIN-CONTAINING GPI-ANCHORED PROTEIN 2"/>
    <property type="match status" value="1"/>
</dbReference>
<dbReference type="GO" id="GO:0000270">
    <property type="term" value="P:peptidoglycan metabolic process"/>
    <property type="evidence" value="ECO:0007669"/>
    <property type="project" value="InterPro"/>
</dbReference>
<dbReference type="InterPro" id="IPR000189">
    <property type="entry name" value="Transglyc_AS"/>
</dbReference>
<dbReference type="GO" id="GO:0016020">
    <property type="term" value="C:membrane"/>
    <property type="evidence" value="ECO:0007669"/>
    <property type="project" value="InterPro"/>
</dbReference>
<feature type="domain" description="LysM" evidence="3">
    <location>
        <begin position="427"/>
        <end position="471"/>
    </location>
</feature>
<dbReference type="PROSITE" id="PS51257">
    <property type="entry name" value="PROKAR_LIPOPROTEIN"/>
    <property type="match status" value="1"/>
</dbReference>
<dbReference type="RefSeq" id="WP_090249374.1">
    <property type="nucleotide sequence ID" value="NZ_FOAA01000001.1"/>
</dbReference>
<dbReference type="EMBL" id="FOAA01000001">
    <property type="protein sequence ID" value="SEK18859.1"/>
    <property type="molecule type" value="Genomic_DNA"/>
</dbReference>
<dbReference type="Pfam" id="PF01464">
    <property type="entry name" value="SLT"/>
    <property type="match status" value="1"/>
</dbReference>
<reference evidence="5" key="1">
    <citation type="submission" date="2016-10" db="EMBL/GenBank/DDBJ databases">
        <authorList>
            <person name="Varghese N."/>
            <person name="Submissions S."/>
        </authorList>
    </citation>
    <scope>NUCLEOTIDE SEQUENCE [LARGE SCALE GENOMIC DNA]</scope>
    <source>
        <strain evidence="5">DSM 241</strain>
    </source>
</reference>
<organism evidence="4 5">
    <name type="scientific">Ectothiorhodospira marina</name>
    <dbReference type="NCBI Taxonomy" id="1396821"/>
    <lineage>
        <taxon>Bacteria</taxon>
        <taxon>Pseudomonadati</taxon>
        <taxon>Pseudomonadota</taxon>
        <taxon>Gammaproteobacteria</taxon>
        <taxon>Chromatiales</taxon>
        <taxon>Ectothiorhodospiraceae</taxon>
        <taxon>Ectothiorhodospira</taxon>
    </lineage>
</organism>
<dbReference type="CDD" id="cd16894">
    <property type="entry name" value="MltD-like"/>
    <property type="match status" value="1"/>
</dbReference>
<feature type="domain" description="LysM" evidence="3">
    <location>
        <begin position="358"/>
        <end position="401"/>
    </location>
</feature>
<comment type="similarity">
    <text evidence="1">Belongs to the transglycosylase Slt family.</text>
</comment>
<evidence type="ECO:0000313" key="4">
    <source>
        <dbReference type="EMBL" id="SEK18859.1"/>
    </source>
</evidence>
<dbReference type="SUPFAM" id="SSF53955">
    <property type="entry name" value="Lysozyme-like"/>
    <property type="match status" value="1"/>
</dbReference>
<dbReference type="Pfam" id="PF01476">
    <property type="entry name" value="LysM"/>
    <property type="match status" value="2"/>
</dbReference>
<dbReference type="CDD" id="cd00118">
    <property type="entry name" value="LysM"/>
    <property type="match status" value="2"/>
</dbReference>
<evidence type="ECO:0000256" key="2">
    <source>
        <dbReference type="SAM" id="MobiDB-lite"/>
    </source>
</evidence>
<evidence type="ECO:0000259" key="3">
    <source>
        <dbReference type="PROSITE" id="PS51782"/>
    </source>
</evidence>
<dbReference type="STRING" id="1396821.SAMN05444515_10140"/>
<dbReference type="InterPro" id="IPR023346">
    <property type="entry name" value="Lysozyme-like_dom_sf"/>
</dbReference>
<dbReference type="Gene3D" id="3.10.350.10">
    <property type="entry name" value="LysM domain"/>
    <property type="match status" value="2"/>
</dbReference>
<feature type="region of interest" description="Disordered" evidence="2">
    <location>
        <begin position="27"/>
        <end position="49"/>
    </location>
</feature>
<dbReference type="Proteomes" id="UP000199256">
    <property type="component" value="Unassembled WGS sequence"/>
</dbReference>
<feature type="region of interest" description="Disordered" evidence="2">
    <location>
        <begin position="402"/>
        <end position="425"/>
    </location>
</feature>
<dbReference type="InterPro" id="IPR018392">
    <property type="entry name" value="LysM"/>
</dbReference>
<dbReference type="SMART" id="SM00257">
    <property type="entry name" value="LysM"/>
    <property type="match status" value="2"/>
</dbReference>
<proteinExistence type="inferred from homology"/>
<dbReference type="PANTHER" id="PTHR33734:SF22">
    <property type="entry name" value="MEMBRANE-BOUND LYTIC MUREIN TRANSGLYCOSYLASE D"/>
    <property type="match status" value="1"/>
</dbReference>
<dbReference type="PROSITE" id="PS00922">
    <property type="entry name" value="TRANSGLYCOSYLASE"/>
    <property type="match status" value="1"/>
</dbReference>
<gene>
    <name evidence="4" type="ORF">SAMN05444515_10140</name>
</gene>
<keyword evidence="5" id="KW-1185">Reference proteome</keyword>
<accession>A0A1H7EYG3</accession>
<evidence type="ECO:0000256" key="1">
    <source>
        <dbReference type="ARBA" id="ARBA00007734"/>
    </source>
</evidence>
<dbReference type="GO" id="GO:0008932">
    <property type="term" value="F:lytic endotransglycosylase activity"/>
    <property type="evidence" value="ECO:0007669"/>
    <property type="project" value="TreeGrafter"/>
</dbReference>
<dbReference type="Gene3D" id="1.10.530.10">
    <property type="match status" value="1"/>
</dbReference>
<dbReference type="InterPro" id="IPR008258">
    <property type="entry name" value="Transglycosylase_SLT_dom_1"/>
</dbReference>
<dbReference type="InterPro" id="IPR036779">
    <property type="entry name" value="LysM_dom_sf"/>
</dbReference>
<name>A0A1H7EYG3_9GAMM</name>
<dbReference type="PROSITE" id="PS51782">
    <property type="entry name" value="LYSM"/>
    <property type="match status" value="2"/>
</dbReference>
<dbReference type="OrthoDB" id="9815002at2"/>
<feature type="compositionally biased region" description="Low complexity" evidence="2">
    <location>
        <begin position="34"/>
        <end position="45"/>
    </location>
</feature>
<protein>
    <submittedName>
        <fullName evidence="4">Membrane-bound lytic murein transglycosylase D</fullName>
    </submittedName>
</protein>
<dbReference type="AlphaFoldDB" id="A0A1H7EYG3"/>
<evidence type="ECO:0000313" key="5">
    <source>
        <dbReference type="Proteomes" id="UP000199256"/>
    </source>
</evidence>
<feature type="compositionally biased region" description="Polar residues" evidence="2">
    <location>
        <begin position="413"/>
        <end position="425"/>
    </location>
</feature>
<dbReference type="SUPFAM" id="SSF54106">
    <property type="entry name" value="LysM domain"/>
    <property type="match status" value="2"/>
</dbReference>